<dbReference type="GO" id="GO:0016758">
    <property type="term" value="F:hexosyltransferase activity"/>
    <property type="evidence" value="ECO:0007669"/>
    <property type="project" value="TreeGrafter"/>
</dbReference>
<dbReference type="PANTHER" id="PTHR34136">
    <property type="match status" value="1"/>
</dbReference>
<evidence type="ECO:0000313" key="4">
    <source>
        <dbReference type="Proteomes" id="UP000241167"/>
    </source>
</evidence>
<dbReference type="OrthoDB" id="9771846at2"/>
<protein>
    <submittedName>
        <fullName evidence="3">Glycosyltransferase</fullName>
    </submittedName>
</protein>
<reference evidence="3 4" key="1">
    <citation type="submission" date="2018-03" db="EMBL/GenBank/DDBJ databases">
        <title>The draft genome of Sphingosinicella sp. GL-C-18.</title>
        <authorList>
            <person name="Liu L."/>
            <person name="Li L."/>
            <person name="Liang L."/>
            <person name="Zhang X."/>
            <person name="Wang T."/>
        </authorList>
    </citation>
    <scope>NUCLEOTIDE SEQUENCE [LARGE SCALE GENOMIC DNA]</scope>
    <source>
        <strain evidence="3 4">GL-C-18</strain>
    </source>
</reference>
<dbReference type="EMBL" id="PXYI01000006">
    <property type="protein sequence ID" value="PSJ38579.1"/>
    <property type="molecule type" value="Genomic_DNA"/>
</dbReference>
<dbReference type="NCBIfam" id="TIGR00696">
    <property type="entry name" value="wecG_tagA_cpsF"/>
    <property type="match status" value="1"/>
</dbReference>
<evidence type="ECO:0000256" key="2">
    <source>
        <dbReference type="ARBA" id="ARBA00022679"/>
    </source>
</evidence>
<gene>
    <name evidence="3" type="ORF">C7I55_17585</name>
</gene>
<keyword evidence="2 3" id="KW-0808">Transferase</keyword>
<dbReference type="AlphaFoldDB" id="A0A2P7QKS2"/>
<evidence type="ECO:0000313" key="3">
    <source>
        <dbReference type="EMBL" id="PSJ38579.1"/>
    </source>
</evidence>
<comment type="caution">
    <text evidence="3">The sequence shown here is derived from an EMBL/GenBank/DDBJ whole genome shotgun (WGS) entry which is preliminary data.</text>
</comment>
<keyword evidence="4" id="KW-1185">Reference proteome</keyword>
<name>A0A2P7QKS2_9SPHN</name>
<sequence length="231" mass="25609">MLEDVQDARAGLLSVPRVIVASNGSVIARYHSDPGFAALIDAADVIDPDGMPLILATRLLWKRPLPERVATTDFIHDACEIAIKNGLRFYFLGGKPGVAERAAERLRTLHPGIQIVGTRHGYFRPDEEEEVCEAVRETGADVLWLGLGSPAQESFAVRRRASLAGVGWIRTCGGLFDHYTGLVPRAPRWMQNAGLEWLHRSMLEPARLGVRYLRTNPAAVWHLLTKSRERG</sequence>
<keyword evidence="1" id="KW-0328">Glycosyltransferase</keyword>
<dbReference type="PANTHER" id="PTHR34136:SF1">
    <property type="entry name" value="UDP-N-ACETYL-D-MANNOSAMINURONIC ACID TRANSFERASE"/>
    <property type="match status" value="1"/>
</dbReference>
<accession>A0A2P7QKS2</accession>
<dbReference type="CDD" id="cd06533">
    <property type="entry name" value="Glyco_transf_WecG_TagA"/>
    <property type="match status" value="1"/>
</dbReference>
<dbReference type="Proteomes" id="UP000241167">
    <property type="component" value="Unassembled WGS sequence"/>
</dbReference>
<dbReference type="InterPro" id="IPR004629">
    <property type="entry name" value="WecG_TagA_CpsF"/>
</dbReference>
<proteinExistence type="predicted"/>
<dbReference type="Pfam" id="PF03808">
    <property type="entry name" value="Glyco_tran_WecG"/>
    <property type="match status" value="1"/>
</dbReference>
<organism evidence="3 4">
    <name type="scientific">Allosphingosinicella deserti</name>
    <dbReference type="NCBI Taxonomy" id="2116704"/>
    <lineage>
        <taxon>Bacteria</taxon>
        <taxon>Pseudomonadati</taxon>
        <taxon>Pseudomonadota</taxon>
        <taxon>Alphaproteobacteria</taxon>
        <taxon>Sphingomonadales</taxon>
        <taxon>Sphingomonadaceae</taxon>
        <taxon>Allosphingosinicella</taxon>
    </lineage>
</organism>
<evidence type="ECO:0000256" key="1">
    <source>
        <dbReference type="ARBA" id="ARBA00022676"/>
    </source>
</evidence>